<evidence type="ECO:0000313" key="1">
    <source>
        <dbReference type="EMBL" id="GAG45015.1"/>
    </source>
</evidence>
<reference evidence="1" key="1">
    <citation type="journal article" date="2014" name="Front. Microbiol.">
        <title>High frequency of phylogenetically diverse reductive dehalogenase-homologous genes in deep subseafloor sedimentary metagenomes.</title>
        <authorList>
            <person name="Kawai M."/>
            <person name="Futagami T."/>
            <person name="Toyoda A."/>
            <person name="Takaki Y."/>
            <person name="Nishi S."/>
            <person name="Hori S."/>
            <person name="Arai W."/>
            <person name="Tsubouchi T."/>
            <person name="Morono Y."/>
            <person name="Uchiyama I."/>
            <person name="Ito T."/>
            <person name="Fujiyama A."/>
            <person name="Inagaki F."/>
            <person name="Takami H."/>
        </authorList>
    </citation>
    <scope>NUCLEOTIDE SEQUENCE</scope>
    <source>
        <strain evidence="1">Expedition CK06-06</strain>
    </source>
</reference>
<sequence>QTPDEVAFAAERVAYYIKYQNAPLRMATNWGDPTALRISGLPKPEGGTGATVFWTTGACLFKYGQNKEKAAEYMAALTHDPQIWKDSIAGSASGQPGHLPPYKSIYAAWEADTPDWLAAEPWVETVAEQLPVAKAIPNHAFGLQQFIIGQPFWEEYLKGEVDDPKVALQNAKDAVVAEIEKVA</sequence>
<dbReference type="EMBL" id="BARS01055370">
    <property type="protein sequence ID" value="GAG45015.1"/>
    <property type="molecule type" value="Genomic_DNA"/>
</dbReference>
<gene>
    <name evidence="1" type="ORF">S01H1_81762</name>
</gene>
<feature type="non-terminal residue" evidence="1">
    <location>
        <position position="1"/>
    </location>
</feature>
<name>X0XP99_9ZZZZ</name>
<accession>X0XP99</accession>
<protein>
    <recommendedName>
        <fullName evidence="2">Extracellular solute-binding protein</fullName>
    </recommendedName>
</protein>
<dbReference type="AlphaFoldDB" id="X0XP99"/>
<evidence type="ECO:0008006" key="2">
    <source>
        <dbReference type="Google" id="ProtNLM"/>
    </source>
</evidence>
<proteinExistence type="predicted"/>
<comment type="caution">
    <text evidence="1">The sequence shown here is derived from an EMBL/GenBank/DDBJ whole genome shotgun (WGS) entry which is preliminary data.</text>
</comment>
<organism evidence="1">
    <name type="scientific">marine sediment metagenome</name>
    <dbReference type="NCBI Taxonomy" id="412755"/>
    <lineage>
        <taxon>unclassified sequences</taxon>
        <taxon>metagenomes</taxon>
        <taxon>ecological metagenomes</taxon>
    </lineage>
</organism>
<dbReference type="SUPFAM" id="SSF53850">
    <property type="entry name" value="Periplasmic binding protein-like II"/>
    <property type="match status" value="1"/>
</dbReference>
<dbReference type="Gene3D" id="3.40.190.10">
    <property type="entry name" value="Periplasmic binding protein-like II"/>
    <property type="match status" value="1"/>
</dbReference>